<proteinExistence type="predicted"/>
<sequence length="113" mass="13292">MIPVLCRLAALERPFQDRLKVWSLKRSSEKTGLLDRPIVNDQSYSNELSKRPVSGPFKPVQDGRSGLLEQYLDNLKYYEEKHFYVRLQMPKKTLFDNEEKCLKKSKKAKNNKC</sequence>
<comment type="caution">
    <text evidence="1">The sequence shown here is derived from an EMBL/GenBank/DDBJ whole genome shotgun (WGS) entry which is preliminary data.</text>
</comment>
<evidence type="ECO:0000313" key="2">
    <source>
        <dbReference type="Proteomes" id="UP000276133"/>
    </source>
</evidence>
<protein>
    <submittedName>
        <fullName evidence="1">Uncharacterized protein</fullName>
    </submittedName>
</protein>
<organism evidence="1 2">
    <name type="scientific">Brachionus plicatilis</name>
    <name type="common">Marine rotifer</name>
    <name type="synonym">Brachionus muelleri</name>
    <dbReference type="NCBI Taxonomy" id="10195"/>
    <lineage>
        <taxon>Eukaryota</taxon>
        <taxon>Metazoa</taxon>
        <taxon>Spiralia</taxon>
        <taxon>Gnathifera</taxon>
        <taxon>Rotifera</taxon>
        <taxon>Eurotatoria</taxon>
        <taxon>Monogononta</taxon>
        <taxon>Pseudotrocha</taxon>
        <taxon>Ploima</taxon>
        <taxon>Brachionidae</taxon>
        <taxon>Brachionus</taxon>
    </lineage>
</organism>
<dbReference type="EMBL" id="REGN01003100">
    <property type="protein sequence ID" value="RNA24528.1"/>
    <property type="molecule type" value="Genomic_DNA"/>
</dbReference>
<gene>
    <name evidence="1" type="ORF">BpHYR1_012786</name>
</gene>
<evidence type="ECO:0000313" key="1">
    <source>
        <dbReference type="EMBL" id="RNA24528.1"/>
    </source>
</evidence>
<keyword evidence="2" id="KW-1185">Reference proteome</keyword>
<accession>A0A3M7RMJ4</accession>
<dbReference type="AlphaFoldDB" id="A0A3M7RMJ4"/>
<name>A0A3M7RMJ4_BRAPC</name>
<reference evidence="1 2" key="1">
    <citation type="journal article" date="2018" name="Sci. Rep.">
        <title>Genomic signatures of local adaptation to the degree of environmental predictability in rotifers.</title>
        <authorList>
            <person name="Franch-Gras L."/>
            <person name="Hahn C."/>
            <person name="Garcia-Roger E.M."/>
            <person name="Carmona M.J."/>
            <person name="Serra M."/>
            <person name="Gomez A."/>
        </authorList>
    </citation>
    <scope>NUCLEOTIDE SEQUENCE [LARGE SCALE GENOMIC DNA]</scope>
    <source>
        <strain evidence="1">HYR1</strain>
    </source>
</reference>
<dbReference type="Proteomes" id="UP000276133">
    <property type="component" value="Unassembled WGS sequence"/>
</dbReference>